<evidence type="ECO:0000313" key="11">
    <source>
        <dbReference type="EMBL" id="GFS39196.1"/>
    </source>
</evidence>
<keyword evidence="4" id="KW-0862">Zinc</keyword>
<feature type="domain" description="C2H2-type" evidence="10">
    <location>
        <begin position="45"/>
        <end position="72"/>
    </location>
</feature>
<evidence type="ECO:0000256" key="5">
    <source>
        <dbReference type="ARBA" id="ARBA00023015"/>
    </source>
</evidence>
<comment type="caution">
    <text evidence="11">The sequence shown here is derived from an EMBL/GenBank/DDBJ whole genome shotgun (WGS) entry which is preliminary data.</text>
</comment>
<evidence type="ECO:0000256" key="6">
    <source>
        <dbReference type="ARBA" id="ARBA00023163"/>
    </source>
</evidence>
<dbReference type="InterPro" id="IPR036236">
    <property type="entry name" value="Znf_C2H2_sf"/>
</dbReference>
<gene>
    <name evidence="11" type="ORF">Acr_00g0061570</name>
</gene>
<keyword evidence="2" id="KW-0479">Metal-binding</keyword>
<comment type="subcellular location">
    <subcellularLocation>
        <location evidence="1">Nucleus</location>
    </subcellularLocation>
</comment>
<keyword evidence="6" id="KW-0804">Transcription</keyword>
<dbReference type="PANTHER" id="PTHR45801:SF103">
    <property type="entry name" value="TRANSCRIPTION FACTOR C2H2 FAMILY-RELATED"/>
    <property type="match status" value="1"/>
</dbReference>
<name>A0A7J0DNX7_9ERIC</name>
<feature type="region of interest" description="Disordered" evidence="9">
    <location>
        <begin position="1"/>
        <end position="43"/>
    </location>
</feature>
<evidence type="ECO:0000256" key="2">
    <source>
        <dbReference type="ARBA" id="ARBA00022723"/>
    </source>
</evidence>
<dbReference type="GO" id="GO:0005634">
    <property type="term" value="C:nucleus"/>
    <property type="evidence" value="ECO:0007669"/>
    <property type="project" value="UniProtKB-SubCell"/>
</dbReference>
<evidence type="ECO:0000256" key="9">
    <source>
        <dbReference type="SAM" id="MobiDB-lite"/>
    </source>
</evidence>
<dbReference type="GO" id="GO:0008270">
    <property type="term" value="F:zinc ion binding"/>
    <property type="evidence" value="ECO:0007669"/>
    <property type="project" value="UniProtKB-KW"/>
</dbReference>
<dbReference type="PROSITE" id="PS50157">
    <property type="entry name" value="ZINC_FINGER_C2H2_2"/>
    <property type="match status" value="1"/>
</dbReference>
<protein>
    <submittedName>
        <fullName evidence="11">C2H2 and C2HC zinc fingers superfamily protein</fullName>
    </submittedName>
</protein>
<dbReference type="AlphaFoldDB" id="A0A7J0DNX7"/>
<dbReference type="InterPro" id="IPR013087">
    <property type="entry name" value="Znf_C2H2_type"/>
</dbReference>
<sequence length="182" mass="20379">MEPNPPAPESSDQAVLVHTTTDEQQQASTPTSQGQGRGQGQARSYECNFCKRGFSNAQALGGHMNIHRKDKTKLKQTTTSTQQHQNPNFYSPKKGEKVIASKLPNWIFSDTHMGGQMQMQKLPLFEETTSNKEANQDCVDNIGKEKELSSSHEHEEPELDLELRLGHEPQESSTPKGMKKFL</sequence>
<feature type="region of interest" description="Disordered" evidence="9">
    <location>
        <begin position="130"/>
        <end position="182"/>
    </location>
</feature>
<accession>A0A7J0DNX7</accession>
<keyword evidence="12" id="KW-1185">Reference proteome</keyword>
<organism evidence="11 12">
    <name type="scientific">Actinidia rufa</name>
    <dbReference type="NCBI Taxonomy" id="165716"/>
    <lineage>
        <taxon>Eukaryota</taxon>
        <taxon>Viridiplantae</taxon>
        <taxon>Streptophyta</taxon>
        <taxon>Embryophyta</taxon>
        <taxon>Tracheophyta</taxon>
        <taxon>Spermatophyta</taxon>
        <taxon>Magnoliopsida</taxon>
        <taxon>eudicotyledons</taxon>
        <taxon>Gunneridae</taxon>
        <taxon>Pentapetalae</taxon>
        <taxon>asterids</taxon>
        <taxon>Ericales</taxon>
        <taxon>Actinidiaceae</taxon>
        <taxon>Actinidia</taxon>
    </lineage>
</organism>
<evidence type="ECO:0000256" key="1">
    <source>
        <dbReference type="ARBA" id="ARBA00004123"/>
    </source>
</evidence>
<feature type="compositionally biased region" description="Polar residues" evidence="9">
    <location>
        <begin position="10"/>
        <end position="32"/>
    </location>
</feature>
<evidence type="ECO:0000259" key="10">
    <source>
        <dbReference type="PROSITE" id="PS50157"/>
    </source>
</evidence>
<evidence type="ECO:0000313" key="12">
    <source>
        <dbReference type="Proteomes" id="UP000585474"/>
    </source>
</evidence>
<feature type="compositionally biased region" description="Basic and acidic residues" evidence="9">
    <location>
        <begin position="142"/>
        <end position="170"/>
    </location>
</feature>
<dbReference type="Proteomes" id="UP000585474">
    <property type="component" value="Unassembled WGS sequence"/>
</dbReference>
<evidence type="ECO:0000256" key="4">
    <source>
        <dbReference type="ARBA" id="ARBA00022833"/>
    </source>
</evidence>
<evidence type="ECO:0000256" key="3">
    <source>
        <dbReference type="ARBA" id="ARBA00022771"/>
    </source>
</evidence>
<proteinExistence type="predicted"/>
<dbReference type="PANTHER" id="PTHR45801">
    <property type="entry name" value="OS07G0101800 PROTEIN"/>
    <property type="match status" value="1"/>
</dbReference>
<dbReference type="InterPro" id="IPR052426">
    <property type="entry name" value="Plant_dev_regulator"/>
</dbReference>
<keyword evidence="7" id="KW-0539">Nucleus</keyword>
<dbReference type="OrthoDB" id="780709at2759"/>
<reference evidence="12" key="1">
    <citation type="submission" date="2019-07" db="EMBL/GenBank/DDBJ databases">
        <title>De Novo Assembly of kiwifruit Actinidia rufa.</title>
        <authorList>
            <person name="Sugita-Konishi S."/>
            <person name="Sato K."/>
            <person name="Mori E."/>
            <person name="Abe Y."/>
            <person name="Kisaki G."/>
            <person name="Hamano K."/>
            <person name="Suezawa K."/>
            <person name="Otani M."/>
            <person name="Fukuda T."/>
            <person name="Manabe T."/>
            <person name="Gomi K."/>
            <person name="Tabuchi M."/>
            <person name="Akimitsu K."/>
            <person name="Kataoka I."/>
        </authorList>
    </citation>
    <scope>NUCLEOTIDE SEQUENCE [LARGE SCALE GENOMIC DNA]</scope>
    <source>
        <strain evidence="12">cv. Fuchu</strain>
    </source>
</reference>
<dbReference type="Gene3D" id="3.30.160.60">
    <property type="entry name" value="Classic Zinc Finger"/>
    <property type="match status" value="1"/>
</dbReference>
<dbReference type="PROSITE" id="PS00028">
    <property type="entry name" value="ZINC_FINGER_C2H2_1"/>
    <property type="match status" value="1"/>
</dbReference>
<dbReference type="SUPFAM" id="SSF57667">
    <property type="entry name" value="beta-beta-alpha zinc fingers"/>
    <property type="match status" value="1"/>
</dbReference>
<keyword evidence="5" id="KW-0805">Transcription regulation</keyword>
<keyword evidence="3 8" id="KW-0863">Zinc-finger</keyword>
<dbReference type="EMBL" id="BJWL01000324">
    <property type="protein sequence ID" value="GFS39196.1"/>
    <property type="molecule type" value="Genomic_DNA"/>
</dbReference>
<evidence type="ECO:0000256" key="8">
    <source>
        <dbReference type="PROSITE-ProRule" id="PRU00042"/>
    </source>
</evidence>
<dbReference type="Pfam" id="PF13912">
    <property type="entry name" value="zf-C2H2_6"/>
    <property type="match status" value="1"/>
</dbReference>
<evidence type="ECO:0000256" key="7">
    <source>
        <dbReference type="ARBA" id="ARBA00023242"/>
    </source>
</evidence>